<evidence type="ECO:0000313" key="7">
    <source>
        <dbReference type="EMBL" id="KAG6516076.1"/>
    </source>
</evidence>
<dbReference type="PANTHER" id="PTHR31707">
    <property type="entry name" value="PECTINESTERASE"/>
    <property type="match status" value="1"/>
</dbReference>
<dbReference type="InterPro" id="IPR033131">
    <property type="entry name" value="Pectinesterase_Asp_AS"/>
</dbReference>
<dbReference type="Proteomes" id="UP000734854">
    <property type="component" value="Unassembled WGS sequence"/>
</dbReference>
<feature type="active site" evidence="4">
    <location>
        <position position="225"/>
    </location>
</feature>
<name>A0A8J5LEU0_ZINOF</name>
<comment type="catalytic activity">
    <reaction evidence="5">
        <text>[(1-&gt;4)-alpha-D-galacturonosyl methyl ester](n) + n H2O = [(1-&gt;4)-alpha-D-galacturonosyl](n) + n methanol + n H(+)</text>
        <dbReference type="Rhea" id="RHEA:22380"/>
        <dbReference type="Rhea" id="RHEA-COMP:14570"/>
        <dbReference type="Rhea" id="RHEA-COMP:14573"/>
        <dbReference type="ChEBI" id="CHEBI:15377"/>
        <dbReference type="ChEBI" id="CHEBI:15378"/>
        <dbReference type="ChEBI" id="CHEBI:17790"/>
        <dbReference type="ChEBI" id="CHEBI:140522"/>
        <dbReference type="ChEBI" id="CHEBI:140523"/>
        <dbReference type="EC" id="3.1.1.11"/>
    </reaction>
</comment>
<dbReference type="EC" id="3.1.1.11" evidence="5"/>
<sequence>MFVLACSFSLFISSACSFSLHAHRTLLPRLATPRHRWPPARLPATLLAAGHPLGRASILAAIRRDQSRVGHARDDHDGFRTRPRRNLNFFNGMGSSSSSCLLPSVFDRHSTQRGGADKAYRENVIVPDNKKNLILIGVGTDRTVVTSNRNFLDGLETYDTATFVHHLRHDLREHGRAVKKQVMAMRNNADLSIFYHCKLLGYQDTLYMHSNHQFYCDYEVYGTVDFIFGDASPCSRIATSTHVYCSRGTESGDGTGSHSLQWEHWLLHP</sequence>
<dbReference type="GO" id="GO:0030599">
    <property type="term" value="F:pectinesterase activity"/>
    <property type="evidence" value="ECO:0007669"/>
    <property type="project" value="UniProtKB-UniRule"/>
</dbReference>
<evidence type="ECO:0000256" key="4">
    <source>
        <dbReference type="PROSITE-ProRule" id="PRU10040"/>
    </source>
</evidence>
<comment type="pathway">
    <text evidence="1 5">Glycan metabolism; pectin degradation; 2-dehydro-3-deoxy-D-gluconate from pectin: step 1/5.</text>
</comment>
<dbReference type="SUPFAM" id="SSF51126">
    <property type="entry name" value="Pectin lyase-like"/>
    <property type="match status" value="1"/>
</dbReference>
<reference evidence="7 8" key="1">
    <citation type="submission" date="2020-08" db="EMBL/GenBank/DDBJ databases">
        <title>Plant Genome Project.</title>
        <authorList>
            <person name="Zhang R.-G."/>
        </authorList>
    </citation>
    <scope>NUCLEOTIDE SEQUENCE [LARGE SCALE GENOMIC DNA]</scope>
    <source>
        <tissue evidence="7">Rhizome</tissue>
    </source>
</reference>
<dbReference type="Gene3D" id="2.160.20.10">
    <property type="entry name" value="Single-stranded right-handed beta-helix, Pectin lyase-like"/>
    <property type="match status" value="1"/>
</dbReference>
<feature type="chain" id="PRO_5035340431" description="Pectinesterase" evidence="5">
    <location>
        <begin position="18"/>
        <end position="269"/>
    </location>
</feature>
<organism evidence="7 8">
    <name type="scientific">Zingiber officinale</name>
    <name type="common">Ginger</name>
    <name type="synonym">Amomum zingiber</name>
    <dbReference type="NCBI Taxonomy" id="94328"/>
    <lineage>
        <taxon>Eukaryota</taxon>
        <taxon>Viridiplantae</taxon>
        <taxon>Streptophyta</taxon>
        <taxon>Embryophyta</taxon>
        <taxon>Tracheophyta</taxon>
        <taxon>Spermatophyta</taxon>
        <taxon>Magnoliopsida</taxon>
        <taxon>Liliopsida</taxon>
        <taxon>Zingiberales</taxon>
        <taxon>Zingiberaceae</taxon>
        <taxon>Zingiber</taxon>
    </lineage>
</organism>
<evidence type="ECO:0000256" key="5">
    <source>
        <dbReference type="RuleBase" id="RU000589"/>
    </source>
</evidence>
<dbReference type="EMBL" id="JACMSC010000007">
    <property type="protein sequence ID" value="KAG6516076.1"/>
    <property type="molecule type" value="Genomic_DNA"/>
</dbReference>
<keyword evidence="3 5" id="KW-0063">Aspartyl esterase</keyword>
<dbReference type="PROSITE" id="PS00503">
    <property type="entry name" value="PECTINESTERASE_2"/>
    <property type="match status" value="1"/>
</dbReference>
<feature type="signal peptide" evidence="5">
    <location>
        <begin position="1"/>
        <end position="17"/>
    </location>
</feature>
<dbReference type="InterPro" id="IPR000070">
    <property type="entry name" value="Pectinesterase_cat"/>
</dbReference>
<keyword evidence="5" id="KW-0732">Signal</keyword>
<dbReference type="InterPro" id="IPR012334">
    <property type="entry name" value="Pectin_lyas_fold"/>
</dbReference>
<keyword evidence="8" id="KW-1185">Reference proteome</keyword>
<proteinExistence type="predicted"/>
<dbReference type="UniPathway" id="UPA00545">
    <property type="reaction ID" value="UER00823"/>
</dbReference>
<evidence type="ECO:0000256" key="2">
    <source>
        <dbReference type="ARBA" id="ARBA00022801"/>
    </source>
</evidence>
<dbReference type="GO" id="GO:0045490">
    <property type="term" value="P:pectin catabolic process"/>
    <property type="evidence" value="ECO:0007669"/>
    <property type="project" value="UniProtKB-UniRule"/>
</dbReference>
<gene>
    <name evidence="7" type="ORF">ZIOFF_026524</name>
</gene>
<dbReference type="InterPro" id="IPR011050">
    <property type="entry name" value="Pectin_lyase_fold/virulence"/>
</dbReference>
<evidence type="ECO:0000256" key="3">
    <source>
        <dbReference type="ARBA" id="ARBA00023085"/>
    </source>
</evidence>
<comment type="caution">
    <text evidence="7">The sequence shown here is derived from an EMBL/GenBank/DDBJ whole genome shotgun (WGS) entry which is preliminary data.</text>
</comment>
<accession>A0A8J5LEU0</accession>
<dbReference type="Pfam" id="PF01095">
    <property type="entry name" value="Pectinesterase"/>
    <property type="match status" value="1"/>
</dbReference>
<feature type="domain" description="Pectinesterase catalytic" evidence="6">
    <location>
        <begin position="119"/>
        <end position="232"/>
    </location>
</feature>
<evidence type="ECO:0000313" key="8">
    <source>
        <dbReference type="Proteomes" id="UP000734854"/>
    </source>
</evidence>
<dbReference type="AlphaFoldDB" id="A0A8J5LEU0"/>
<protein>
    <recommendedName>
        <fullName evidence="5">Pectinesterase</fullName>
        <ecNumber evidence="5">3.1.1.11</ecNumber>
    </recommendedName>
</protein>
<keyword evidence="2 5" id="KW-0378">Hydrolase</keyword>
<dbReference type="GO" id="GO:0042545">
    <property type="term" value="P:cell wall modification"/>
    <property type="evidence" value="ECO:0007669"/>
    <property type="project" value="UniProtKB-UniRule"/>
</dbReference>
<evidence type="ECO:0000256" key="1">
    <source>
        <dbReference type="ARBA" id="ARBA00005184"/>
    </source>
</evidence>
<evidence type="ECO:0000259" key="6">
    <source>
        <dbReference type="Pfam" id="PF01095"/>
    </source>
</evidence>